<evidence type="ECO:0000313" key="3">
    <source>
        <dbReference type="Proteomes" id="UP000652761"/>
    </source>
</evidence>
<dbReference type="AlphaFoldDB" id="A0A843XLE5"/>
<accession>A0A843XLE5</accession>
<dbReference type="Proteomes" id="UP000652761">
    <property type="component" value="Unassembled WGS sequence"/>
</dbReference>
<dbReference type="EMBL" id="NMUH01009395">
    <property type="protein sequence ID" value="MQM20011.1"/>
    <property type="molecule type" value="Genomic_DNA"/>
</dbReference>
<feature type="region of interest" description="Disordered" evidence="1">
    <location>
        <begin position="27"/>
        <end position="59"/>
    </location>
</feature>
<organism evidence="2 3">
    <name type="scientific">Colocasia esculenta</name>
    <name type="common">Wild taro</name>
    <name type="synonym">Arum esculentum</name>
    <dbReference type="NCBI Taxonomy" id="4460"/>
    <lineage>
        <taxon>Eukaryota</taxon>
        <taxon>Viridiplantae</taxon>
        <taxon>Streptophyta</taxon>
        <taxon>Embryophyta</taxon>
        <taxon>Tracheophyta</taxon>
        <taxon>Spermatophyta</taxon>
        <taxon>Magnoliopsida</taxon>
        <taxon>Liliopsida</taxon>
        <taxon>Araceae</taxon>
        <taxon>Aroideae</taxon>
        <taxon>Colocasieae</taxon>
        <taxon>Colocasia</taxon>
    </lineage>
</organism>
<comment type="caution">
    <text evidence="2">The sequence shown here is derived from an EMBL/GenBank/DDBJ whole genome shotgun (WGS) entry which is preliminary data.</text>
</comment>
<evidence type="ECO:0000256" key="1">
    <source>
        <dbReference type="SAM" id="MobiDB-lite"/>
    </source>
</evidence>
<evidence type="ECO:0000313" key="2">
    <source>
        <dbReference type="EMBL" id="MQM20011.1"/>
    </source>
</evidence>
<feature type="compositionally biased region" description="Basic and acidic residues" evidence="1">
    <location>
        <begin position="73"/>
        <end position="90"/>
    </location>
</feature>
<proteinExistence type="predicted"/>
<protein>
    <submittedName>
        <fullName evidence="2">Uncharacterized protein</fullName>
    </submittedName>
</protein>
<name>A0A843XLE5_COLES</name>
<keyword evidence="3" id="KW-1185">Reference proteome</keyword>
<feature type="region of interest" description="Disordered" evidence="1">
    <location>
        <begin position="73"/>
        <end position="98"/>
    </location>
</feature>
<gene>
    <name evidence="2" type="ORF">Taro_053025</name>
</gene>
<sequence length="98" mass="10936">MTTEGTRPQRGRRQCYPVAEAWTVLTGGGDGGAVRWQGRRRRPPVGANKREGEKRRGKGAAEMVWWRELGVGEEGRGVSESDGEYHTHEEGLEEDAQE</sequence>
<reference evidence="2" key="1">
    <citation type="submission" date="2017-07" db="EMBL/GenBank/DDBJ databases">
        <title>Taro Niue Genome Assembly and Annotation.</title>
        <authorList>
            <person name="Atibalentja N."/>
            <person name="Keating K."/>
            <person name="Fields C.J."/>
        </authorList>
    </citation>
    <scope>NUCLEOTIDE SEQUENCE</scope>
    <source>
        <strain evidence="2">Niue_2</strain>
        <tissue evidence="2">Leaf</tissue>
    </source>
</reference>